<accession>A0A7J4JNS2</accession>
<evidence type="ECO:0000313" key="4">
    <source>
        <dbReference type="Proteomes" id="UP000564964"/>
    </source>
</evidence>
<reference evidence="3" key="2">
    <citation type="submission" date="2021-03" db="EMBL/GenBank/DDBJ databases">
        <authorList>
            <person name="Jaffe A."/>
        </authorList>
    </citation>
    <scope>NUCLEOTIDE SEQUENCE</scope>
    <source>
        <strain evidence="3">RIFCSPLOWO2_01_FULL_58_19</strain>
    </source>
</reference>
<protein>
    <submittedName>
        <fullName evidence="2">Uncharacterized protein</fullName>
    </submittedName>
</protein>
<proteinExistence type="predicted"/>
<evidence type="ECO:0000313" key="3">
    <source>
        <dbReference type="EMBL" id="MBS3062884.1"/>
    </source>
</evidence>
<dbReference type="InterPro" id="IPR013783">
    <property type="entry name" value="Ig-like_fold"/>
</dbReference>
<reference evidence="2" key="1">
    <citation type="journal article" date="2020" name="bioRxiv">
        <title>A rank-normalized archaeal taxonomy based on genome phylogeny resolves widespread incomplete and uneven classifications.</title>
        <authorList>
            <person name="Rinke C."/>
            <person name="Chuvochina M."/>
            <person name="Mussig A.J."/>
            <person name="Chaumeil P.-A."/>
            <person name="Waite D.W."/>
            <person name="Whitman W.B."/>
            <person name="Parks D.H."/>
            <person name="Hugenholtz P."/>
        </authorList>
    </citation>
    <scope>NUCLEOTIDE SEQUENCE</scope>
    <source>
        <strain evidence="2">UBA10219</strain>
    </source>
</reference>
<keyword evidence="1" id="KW-1133">Transmembrane helix</keyword>
<feature type="transmembrane region" description="Helical" evidence="1">
    <location>
        <begin position="750"/>
        <end position="768"/>
    </location>
</feature>
<dbReference type="EMBL" id="JAGVWE010000003">
    <property type="protein sequence ID" value="MBS3062884.1"/>
    <property type="molecule type" value="Genomic_DNA"/>
</dbReference>
<dbReference type="AlphaFoldDB" id="A0A7J4JNS2"/>
<gene>
    <name evidence="2" type="ORF">HA252_05675</name>
    <name evidence="3" type="ORF">J4203_03355</name>
</gene>
<reference evidence="3" key="3">
    <citation type="submission" date="2021-05" db="EMBL/GenBank/DDBJ databases">
        <title>Protein family content uncovers lineage relationships and bacterial pathway maintenance mechanisms in DPANN archaea.</title>
        <authorList>
            <person name="Castelle C.J."/>
            <person name="Meheust R."/>
            <person name="Jaffe A.L."/>
            <person name="Seitz K."/>
            <person name="Gong X."/>
            <person name="Baker B.J."/>
            <person name="Banfield J.F."/>
        </authorList>
    </citation>
    <scope>NUCLEOTIDE SEQUENCE</scope>
    <source>
        <strain evidence="3">RIFCSPLOWO2_01_FULL_58_19</strain>
    </source>
</reference>
<keyword evidence="1" id="KW-0472">Membrane</keyword>
<dbReference type="EMBL" id="DUGH01000133">
    <property type="protein sequence ID" value="HIH16866.1"/>
    <property type="molecule type" value="Genomic_DNA"/>
</dbReference>
<dbReference type="Gene3D" id="2.60.40.10">
    <property type="entry name" value="Immunoglobulins"/>
    <property type="match status" value="1"/>
</dbReference>
<keyword evidence="1" id="KW-0812">Transmembrane</keyword>
<sequence length="792" mass="86793">MLSHKTVLALALLVLLASSALAQTYNYYNQPTVIPGQQTSRISQADIEKALREIARVYGQVQGRFIAEQQTGYQLPTVAQGQPSLAGQLQKYLPQPTAAAQGQQANPFLTYGFQQDVTDLFSRDFVRQQQGENPLYSLPQYKQDPQAQAAYQQAQLPDYREVRLVELRERSVLQGNMEFFDVEIRNTNFMPRAYALHVEKEDASLKTSLSESAFSLAPGEARTVKAIVEPTKETKPGAKAVYVVVTSSPTTSAPTGTGLGQPSYYGQEYDYGGASALASAAASALPAPVMGLQRLVVSLEDFQKPVKAETVVLKVNRQEYDVGAKGFDVQVSPNKVGGSDKVEVSIAEDFFVGSQPAVVEVLFMDAFDNAYSLSFELVPSKYEVQARNLEFKAQVFKALQYGRELRNAYFRARASTGKYVKNNAYQLQGPRAFVKLEETIPVGSKNNFEFYAEDQFGTYFKTVGSFTIRFLVAPQGMGLPEQGYREYGNKQEYREPLTLSVVEKPVLADVLQITAYPAEISLKGGESRAFEVSVLNAGTEPARDLDLALRGLPQGVEFTASQVDELPAGKSAVFKATLATGLDVEKSFSLELEANGLGLIAAGKALTLKLEPKPRVSEQNLVSEVVERELSKTTVKSKVSDEQIKAEVEKMISALQSEGLKKESAEKIRELIPVDFAVKANILNAEGEKVDALYGIKKGKDLFVTRVYDGIVNSEVNLDYDTLNRLAVENMVGSFGQAGLVGFGVSDQGVAVGLVILVIGLVAVILLFREKHSSNEKFLRKRNFAVIKAKNH</sequence>
<evidence type="ECO:0000313" key="2">
    <source>
        <dbReference type="EMBL" id="HIH16866.1"/>
    </source>
</evidence>
<dbReference type="Proteomes" id="UP000564964">
    <property type="component" value="Unassembled WGS sequence"/>
</dbReference>
<evidence type="ECO:0000256" key="1">
    <source>
        <dbReference type="SAM" id="Phobius"/>
    </source>
</evidence>
<organism evidence="2 4">
    <name type="scientific">Candidatus Iainarchaeum sp</name>
    <dbReference type="NCBI Taxonomy" id="3101447"/>
    <lineage>
        <taxon>Archaea</taxon>
        <taxon>Candidatus Iainarchaeota</taxon>
        <taxon>Candidatus Iainarchaeia</taxon>
        <taxon>Candidatus Iainarchaeales</taxon>
        <taxon>Candidatus Iainarchaeaceae</taxon>
        <taxon>Candidatus Iainarchaeum</taxon>
    </lineage>
</organism>
<name>A0A7J4JNS2_9ARCH</name>
<dbReference type="Proteomes" id="UP000678237">
    <property type="component" value="Unassembled WGS sequence"/>
</dbReference>
<comment type="caution">
    <text evidence="2">The sequence shown here is derived from an EMBL/GenBank/DDBJ whole genome shotgun (WGS) entry which is preliminary data.</text>
</comment>